<comment type="caution">
    <text evidence="2">The sequence shown here is derived from an EMBL/GenBank/DDBJ whole genome shotgun (WGS) entry which is preliminary data.</text>
</comment>
<evidence type="ECO:0000313" key="2">
    <source>
        <dbReference type="EMBL" id="TQL76768.1"/>
    </source>
</evidence>
<feature type="transmembrane region" description="Helical" evidence="1">
    <location>
        <begin position="23"/>
        <end position="43"/>
    </location>
</feature>
<sequence>MSSDNEFDPADGARHGARRRRPISWINTVLILTCAIGALVSFVAGHPSLGAALLAGGLAGGIGAKLARRPGAGDFERVNALEYADERERAAGVKGLAVVGATAMILTFGQMVVVTVRPDVTVAGMWPFAMLLILAAVWTAANWYFVRRG</sequence>
<dbReference type="AlphaFoldDB" id="A0A543AW04"/>
<organism evidence="2 3">
    <name type="scientific">Stackebrandtia endophytica</name>
    <dbReference type="NCBI Taxonomy" id="1496996"/>
    <lineage>
        <taxon>Bacteria</taxon>
        <taxon>Bacillati</taxon>
        <taxon>Actinomycetota</taxon>
        <taxon>Actinomycetes</taxon>
        <taxon>Glycomycetales</taxon>
        <taxon>Glycomycetaceae</taxon>
        <taxon>Stackebrandtia</taxon>
    </lineage>
</organism>
<feature type="transmembrane region" description="Helical" evidence="1">
    <location>
        <begin position="49"/>
        <end position="67"/>
    </location>
</feature>
<accession>A0A543AW04</accession>
<evidence type="ECO:0000313" key="3">
    <source>
        <dbReference type="Proteomes" id="UP000317043"/>
    </source>
</evidence>
<keyword evidence="1" id="KW-0812">Transmembrane</keyword>
<keyword evidence="1" id="KW-1133">Transmembrane helix</keyword>
<feature type="transmembrane region" description="Helical" evidence="1">
    <location>
        <begin position="95"/>
        <end position="113"/>
    </location>
</feature>
<reference evidence="2 3" key="1">
    <citation type="submission" date="2019-06" db="EMBL/GenBank/DDBJ databases">
        <title>Sequencing the genomes of 1000 actinobacteria strains.</title>
        <authorList>
            <person name="Klenk H.-P."/>
        </authorList>
    </citation>
    <scope>NUCLEOTIDE SEQUENCE [LARGE SCALE GENOMIC DNA]</scope>
    <source>
        <strain evidence="2 3">DSM 45928</strain>
    </source>
</reference>
<dbReference type="Proteomes" id="UP000317043">
    <property type="component" value="Unassembled WGS sequence"/>
</dbReference>
<dbReference type="InParanoid" id="A0A543AW04"/>
<evidence type="ECO:0000256" key="1">
    <source>
        <dbReference type="SAM" id="Phobius"/>
    </source>
</evidence>
<protein>
    <submittedName>
        <fullName evidence="2">Uncharacterized protein</fullName>
    </submittedName>
</protein>
<dbReference type="EMBL" id="VFOW01000001">
    <property type="protein sequence ID" value="TQL76768.1"/>
    <property type="molecule type" value="Genomic_DNA"/>
</dbReference>
<proteinExistence type="predicted"/>
<name>A0A543AW04_9ACTN</name>
<keyword evidence="1" id="KW-0472">Membrane</keyword>
<feature type="transmembrane region" description="Helical" evidence="1">
    <location>
        <begin position="125"/>
        <end position="146"/>
    </location>
</feature>
<keyword evidence="3" id="KW-1185">Reference proteome</keyword>
<gene>
    <name evidence="2" type="ORF">FB566_2305</name>
</gene>
<dbReference type="RefSeq" id="WP_142038668.1">
    <property type="nucleotide sequence ID" value="NZ_JBHTGS010000001.1"/>
</dbReference>